<comment type="similarity">
    <text evidence="1">Belongs to the Mu gp47/PBSX XkdT family.</text>
</comment>
<dbReference type="Pfam" id="PF26079">
    <property type="entry name" value="Baseplate_J_C"/>
    <property type="match status" value="1"/>
</dbReference>
<evidence type="ECO:0000259" key="4">
    <source>
        <dbReference type="Pfam" id="PF26079"/>
    </source>
</evidence>
<evidence type="ECO:0000259" key="3">
    <source>
        <dbReference type="Pfam" id="PF26078"/>
    </source>
</evidence>
<dbReference type="Pfam" id="PF04865">
    <property type="entry name" value="Baseplate_J"/>
    <property type="match status" value="1"/>
</dbReference>
<evidence type="ECO:0000313" key="6">
    <source>
        <dbReference type="Proteomes" id="UP000216361"/>
    </source>
</evidence>
<dbReference type="EMBL" id="NOXS01000029">
    <property type="protein sequence ID" value="OYQ20241.1"/>
    <property type="molecule type" value="Genomic_DNA"/>
</dbReference>
<dbReference type="InterPro" id="IPR006949">
    <property type="entry name" value="Barrel_Baseplate_J-like"/>
</dbReference>
<feature type="domain" description="Baseplate J-like central" evidence="3">
    <location>
        <begin position="203"/>
        <end position="277"/>
    </location>
</feature>
<accession>A0A255XTN0</accession>
<dbReference type="InterPro" id="IPR058530">
    <property type="entry name" value="Baseplate_J-like_C"/>
</dbReference>
<dbReference type="InterPro" id="IPR052399">
    <property type="entry name" value="Phage_Baseplate_Assmbl_Protein"/>
</dbReference>
<dbReference type="Proteomes" id="UP000216361">
    <property type="component" value="Unassembled WGS sequence"/>
</dbReference>
<feature type="domain" description="Baseplate protein J-like barrel" evidence="2">
    <location>
        <begin position="91"/>
        <end position="182"/>
    </location>
</feature>
<dbReference type="PANTHER" id="PTHR37829:SF3">
    <property type="entry name" value="PROTEIN JAYE-RELATED"/>
    <property type="match status" value="1"/>
</dbReference>
<comment type="caution">
    <text evidence="5">The sequence shown here is derived from an EMBL/GenBank/DDBJ whole genome shotgun (WGS) entry which is preliminary data.</text>
</comment>
<dbReference type="InterPro" id="IPR058531">
    <property type="entry name" value="Baseplate_J_M"/>
</dbReference>
<dbReference type="Pfam" id="PF26078">
    <property type="entry name" value="Baseplate_J_M"/>
    <property type="match status" value="1"/>
</dbReference>
<dbReference type="PANTHER" id="PTHR37829">
    <property type="entry name" value="PHAGE-LIKE ELEMENT PBSX PROTEIN XKDT"/>
    <property type="match status" value="1"/>
</dbReference>
<dbReference type="RefSeq" id="WP_094408064.1">
    <property type="nucleotide sequence ID" value="NZ_BMJZ01000001.1"/>
</dbReference>
<dbReference type="AlphaFoldDB" id="A0A255XTN0"/>
<reference evidence="5 6" key="1">
    <citation type="submission" date="2017-07" db="EMBL/GenBank/DDBJ databases">
        <title>Elstera cyanobacteriorum sp. nov., a novel bacterium isolated from cyanobacterial aggregates in a eutrophic lake.</title>
        <authorList>
            <person name="Cai H."/>
        </authorList>
    </citation>
    <scope>NUCLEOTIDE SEQUENCE [LARGE SCALE GENOMIC DNA]</scope>
    <source>
        <strain evidence="5 6">TH019</strain>
    </source>
</reference>
<organism evidence="5 6">
    <name type="scientific">Elstera cyanobacteriorum</name>
    <dbReference type="NCBI Taxonomy" id="2022747"/>
    <lineage>
        <taxon>Bacteria</taxon>
        <taxon>Pseudomonadati</taxon>
        <taxon>Pseudomonadota</taxon>
        <taxon>Alphaproteobacteria</taxon>
        <taxon>Rhodospirillales</taxon>
        <taxon>Rhodospirillaceae</taxon>
        <taxon>Elstera</taxon>
    </lineage>
</organism>
<name>A0A255XTN0_9PROT</name>
<proteinExistence type="inferred from homology"/>
<protein>
    <submittedName>
        <fullName evidence="5">Uncharacterized protein</fullName>
    </submittedName>
</protein>
<keyword evidence="6" id="KW-1185">Reference proteome</keyword>
<feature type="domain" description="Baseplate J-like C-terminal" evidence="4">
    <location>
        <begin position="284"/>
        <end position="371"/>
    </location>
</feature>
<dbReference type="OrthoDB" id="7565172at2"/>
<evidence type="ECO:0000256" key="1">
    <source>
        <dbReference type="ARBA" id="ARBA00038087"/>
    </source>
</evidence>
<evidence type="ECO:0000259" key="2">
    <source>
        <dbReference type="Pfam" id="PF04865"/>
    </source>
</evidence>
<gene>
    <name evidence="5" type="ORF">CHR90_05900</name>
</gene>
<sequence>MPFFRPSLRDQVARIGADIAARLPGANAGLRRSVLGVLARVFAGAVDGLYGYLTWLARQIFPDTAETAYLDRWAAIWGVTRKPAARAFGALRVTGFVGAVIPAGTAWAYQPGIGDDGQVLPTVLVEAVAEAQIPAAGFTLVSARAVEAGGGGSLPADARLSLVNAVPGVLPDARVETAWSGGADVEDDESLRERLLARIQRPPEGGAVHDYLAWALAVPGVSRAWVYPHRMGLGTVGVAVMWQAGGGADRPATDAELQLVFNTIDDRRPVTAGLFVFALRPVAINLVIRLKPPTQAVRDAVRANLLDLFMREGAPGGVLLISHIREAISTALGEWDHVVDPPTGPGIANDQWGNAVMTDATGIPVLGTITWLPL</sequence>
<evidence type="ECO:0000313" key="5">
    <source>
        <dbReference type="EMBL" id="OYQ20241.1"/>
    </source>
</evidence>